<organism evidence="3 4">
    <name type="scientific">Aplysia californica</name>
    <name type="common">California sea hare</name>
    <dbReference type="NCBI Taxonomy" id="6500"/>
    <lineage>
        <taxon>Eukaryota</taxon>
        <taxon>Metazoa</taxon>
        <taxon>Spiralia</taxon>
        <taxon>Lophotrochozoa</taxon>
        <taxon>Mollusca</taxon>
        <taxon>Gastropoda</taxon>
        <taxon>Heterobranchia</taxon>
        <taxon>Euthyneura</taxon>
        <taxon>Tectipleura</taxon>
        <taxon>Aplysiida</taxon>
        <taxon>Aplysioidea</taxon>
        <taxon>Aplysiidae</taxon>
        <taxon>Aplysia</taxon>
    </lineage>
</organism>
<feature type="region of interest" description="Disordered" evidence="1">
    <location>
        <begin position="1071"/>
        <end position="1120"/>
    </location>
</feature>
<feature type="compositionally biased region" description="Acidic residues" evidence="1">
    <location>
        <begin position="534"/>
        <end position="549"/>
    </location>
</feature>
<feature type="compositionally biased region" description="Pro residues" evidence="1">
    <location>
        <begin position="466"/>
        <end position="482"/>
    </location>
</feature>
<feature type="compositionally biased region" description="Basic and acidic residues" evidence="1">
    <location>
        <begin position="495"/>
        <end position="506"/>
    </location>
</feature>
<feature type="compositionally biased region" description="Acidic residues" evidence="1">
    <location>
        <begin position="507"/>
        <end position="523"/>
    </location>
</feature>
<feature type="compositionally biased region" description="Low complexity" evidence="1">
    <location>
        <begin position="374"/>
        <end position="384"/>
    </location>
</feature>
<dbReference type="PANTHER" id="PTHR12785:SF6">
    <property type="entry name" value="SPLICING FACTOR 3B SUBUNIT 2"/>
    <property type="match status" value="1"/>
</dbReference>
<feature type="region of interest" description="Disordered" evidence="1">
    <location>
        <begin position="925"/>
        <end position="981"/>
    </location>
</feature>
<feature type="compositionally biased region" description="Low complexity" evidence="1">
    <location>
        <begin position="187"/>
        <end position="300"/>
    </location>
</feature>
<accession>A0ABM0K0P5</accession>
<dbReference type="InterPro" id="IPR007180">
    <property type="entry name" value="DUF382"/>
</dbReference>
<dbReference type="SMART" id="SM00581">
    <property type="entry name" value="PSP"/>
    <property type="match status" value="1"/>
</dbReference>
<dbReference type="GeneID" id="101851821"/>
<feature type="compositionally biased region" description="Low complexity" evidence="1">
    <location>
        <begin position="123"/>
        <end position="153"/>
    </location>
</feature>
<feature type="compositionally biased region" description="Basic and acidic residues" evidence="1">
    <location>
        <begin position="628"/>
        <end position="656"/>
    </location>
</feature>
<dbReference type="PANTHER" id="PTHR12785">
    <property type="entry name" value="SPLICING FACTOR 3B"/>
    <property type="match status" value="1"/>
</dbReference>
<protein>
    <submittedName>
        <fullName evidence="4">Splicing factor 3B subunit 2 isoform X1</fullName>
    </submittedName>
</protein>
<dbReference type="InterPro" id="IPR052584">
    <property type="entry name" value="U2_snRNP_Complex_Component"/>
</dbReference>
<feature type="compositionally biased region" description="Low complexity" evidence="1">
    <location>
        <begin position="395"/>
        <end position="410"/>
    </location>
</feature>
<keyword evidence="3" id="KW-1185">Reference proteome</keyword>
<dbReference type="Proteomes" id="UP000694888">
    <property type="component" value="Unplaced"/>
</dbReference>
<evidence type="ECO:0000313" key="3">
    <source>
        <dbReference type="Proteomes" id="UP000694888"/>
    </source>
</evidence>
<feature type="compositionally biased region" description="Acidic residues" evidence="1">
    <location>
        <begin position="938"/>
        <end position="958"/>
    </location>
</feature>
<sequence length="1120" mass="122545">MDGGPDNPGSRRDDDHPPWQQMSMQRDQGEGGMQGQQDISEDLMMKVRQHQQLLDMEKKREAQQKLMEQQQLAMLEAQRNEQQRILPPGSGQSLAPAGLPTTPSIRSSGVSMVSAPLRPPGMGNQPPQGSMPNQQQQMMQGGPPPLMGQQNPQGGPPGSQGGPPPPPHILQGGPQHMGQGGPPRPLQQMGDRPPMQQGGPQMPQGGPPMSQGGPMMSQGGPPRQQGGPQMSQGGPQMSQGGPPMQQGGPPMQQGGPPRQMQQMGDRPPMAQGGPQMSQGGPQRPMQQMGDRPPMSSQGGPHMPPGGPQMSQGGPPMSQGGPLMQQGGPPQMSQGGPPQMSQGGPRGMQQGGPPHMQQGGPPQMPQGGPRGMQQGGPPMSQSGPHGPQGGPPGGPPMSQGGRPMPHGGPPMSQQHSDRPHPHPPPLMSQNMRPPGPNKDGMGPPPLGPPSDGGPRPRMARTPYNGPSIPPNVVPKPGGPPPSQGPKEMRLPQALEKMLEFKSLRESEIGAELDGEKEDEDEQGSDDEKRGTNENDKDEVNEEDENEDEEVGTISKDQSKETKNKRKKKKKKKARRNRFEQQKKPKKKDKKSKASDVVVEYIQEQPELDPTDPNYHTFARIFEAFKITEPEKPKEVKVEEAEEVKPKEEPPMKVKGLLDDDDDDDDDLMANDDDGPKISKKKLKKLTRLTVAQLKQLVTRPDVVEMHDVTARDPRLLVHLKATRNSVPVPRHWCYKRKYLQGKRGIEKTPFELPDFIKATGIEEMRAALQEKEDQKTLKSKMREKVRPKMGKIDIDYQKLHDAFFRFQTKPKMTVHGDLYYEAKEFETKLREKKPGNLSDDLKMALGMPVGSNSEKVPPPWLIAMQRYGPPPSYPNLKVAGLNAPIPEGCMFGYHAGGWGKPPVDEHGKPLYGDVFGTQNADYKAEVEEDEIDRTVWGELESESESEEESEEEEEEDEKDETGLITPAEGLMTPGGISSVPVGMETPDQIELRKRRIEDAMDQGGDTPALYQVLPEKKAAPVGGAMMGSAHVYDMTGVNAPKKPGDKVSTEAVEVSLNPEELDLDTAAMQAKYEQTVREQQSQLEKEDLSDMVAAHAAKQRKRKKAQQDTGKGAKKYKDFKF</sequence>
<gene>
    <name evidence="4" type="primary">LOC101851821</name>
</gene>
<feature type="compositionally biased region" description="Basic and acidic residues" evidence="1">
    <location>
        <begin position="524"/>
        <end position="533"/>
    </location>
</feature>
<feature type="region of interest" description="Disordered" evidence="1">
    <location>
        <begin position="78"/>
        <end position="596"/>
    </location>
</feature>
<feature type="region of interest" description="Disordered" evidence="1">
    <location>
        <begin position="1"/>
        <end position="41"/>
    </location>
</feature>
<name>A0ABM0K0P5_APLCA</name>
<dbReference type="RefSeq" id="XP_005106000.1">
    <property type="nucleotide sequence ID" value="XM_005105943.2"/>
</dbReference>
<feature type="compositionally biased region" description="Polar residues" evidence="1">
    <location>
        <begin position="101"/>
        <end position="111"/>
    </location>
</feature>
<feature type="compositionally biased region" description="Low complexity" evidence="1">
    <location>
        <begin position="350"/>
        <end position="366"/>
    </location>
</feature>
<feature type="region of interest" description="Disordered" evidence="1">
    <location>
        <begin position="628"/>
        <end position="674"/>
    </location>
</feature>
<feature type="domain" description="PSP proline-rich" evidence="2">
    <location>
        <begin position="828"/>
        <end position="886"/>
    </location>
</feature>
<proteinExistence type="predicted"/>
<feature type="compositionally biased region" description="Low complexity" evidence="1">
    <location>
        <begin position="307"/>
        <end position="342"/>
    </location>
</feature>
<evidence type="ECO:0000256" key="1">
    <source>
        <dbReference type="SAM" id="MobiDB-lite"/>
    </source>
</evidence>
<dbReference type="Pfam" id="PF04046">
    <property type="entry name" value="PSP"/>
    <property type="match status" value="1"/>
</dbReference>
<reference evidence="4" key="1">
    <citation type="submission" date="2025-08" db="UniProtKB">
        <authorList>
            <consortium name="RefSeq"/>
        </authorList>
    </citation>
    <scope>IDENTIFICATION</scope>
</reference>
<dbReference type="InterPro" id="IPR006568">
    <property type="entry name" value="PSP_pro-rich"/>
</dbReference>
<feature type="compositionally biased region" description="Acidic residues" evidence="1">
    <location>
        <begin position="657"/>
        <end position="671"/>
    </location>
</feature>
<feature type="compositionally biased region" description="Basic residues" evidence="1">
    <location>
        <begin position="561"/>
        <end position="574"/>
    </location>
</feature>
<evidence type="ECO:0000313" key="4">
    <source>
        <dbReference type="RefSeq" id="XP_005106000.1"/>
    </source>
</evidence>
<dbReference type="Pfam" id="PF04037">
    <property type="entry name" value="DUF382"/>
    <property type="match status" value="1"/>
</dbReference>
<evidence type="ECO:0000259" key="2">
    <source>
        <dbReference type="SMART" id="SM00581"/>
    </source>
</evidence>